<accession>A0A6P8B564</accession>
<keyword evidence="1" id="KW-1185">Reference proteome</keyword>
<gene>
    <name evidence="2" type="ORF">PgNI_05188</name>
</gene>
<sequence>MVPSKVQRVTLVPALCGAALARTAKFDCSMSAMERKRRIDMMAADGVRKAIDVEGLEFVPFSPFTEKDDRTFFSKRHLAARPPRRQRDRRS</sequence>
<reference evidence="2" key="3">
    <citation type="submission" date="2025-08" db="UniProtKB">
        <authorList>
            <consortium name="RefSeq"/>
        </authorList>
    </citation>
    <scope>IDENTIFICATION</scope>
    <source>
        <strain evidence="2">NI907</strain>
    </source>
</reference>
<name>A0A6P8B564_PYRGI</name>
<dbReference type="GeneID" id="41960132"/>
<evidence type="ECO:0000313" key="1">
    <source>
        <dbReference type="Proteomes" id="UP000515153"/>
    </source>
</evidence>
<organism evidence="1 2">
    <name type="scientific">Pyricularia grisea</name>
    <name type="common">Crabgrass-specific blast fungus</name>
    <name type="synonym">Magnaporthe grisea</name>
    <dbReference type="NCBI Taxonomy" id="148305"/>
    <lineage>
        <taxon>Eukaryota</taxon>
        <taxon>Fungi</taxon>
        <taxon>Dikarya</taxon>
        <taxon>Ascomycota</taxon>
        <taxon>Pezizomycotina</taxon>
        <taxon>Sordariomycetes</taxon>
        <taxon>Sordariomycetidae</taxon>
        <taxon>Magnaporthales</taxon>
        <taxon>Pyriculariaceae</taxon>
        <taxon>Pyricularia</taxon>
    </lineage>
</organism>
<dbReference type="KEGG" id="pgri:PgNI_05188"/>
<dbReference type="Proteomes" id="UP000515153">
    <property type="component" value="Chromosome I"/>
</dbReference>
<protein>
    <submittedName>
        <fullName evidence="2">Uncharacterized protein</fullName>
    </submittedName>
</protein>
<evidence type="ECO:0000313" key="2">
    <source>
        <dbReference type="RefSeq" id="XP_030982337.1"/>
    </source>
</evidence>
<reference evidence="2" key="2">
    <citation type="submission" date="2019-10" db="EMBL/GenBank/DDBJ databases">
        <authorList>
            <consortium name="NCBI Genome Project"/>
        </authorList>
    </citation>
    <scope>NUCLEOTIDE SEQUENCE</scope>
    <source>
        <strain evidence="2">NI907</strain>
    </source>
</reference>
<reference evidence="1 2" key="1">
    <citation type="journal article" date="2019" name="Mol. Biol. Evol.">
        <title>Blast fungal genomes show frequent chromosomal changes, gene gains and losses, and effector gene turnover.</title>
        <authorList>
            <person name="Gomez Luciano L.B."/>
            <person name="Jason Tsai I."/>
            <person name="Chuma I."/>
            <person name="Tosa Y."/>
            <person name="Chen Y.H."/>
            <person name="Li J.Y."/>
            <person name="Li M.Y."/>
            <person name="Jade Lu M.Y."/>
            <person name="Nakayashiki H."/>
            <person name="Li W.H."/>
        </authorList>
    </citation>
    <scope>NUCLEOTIDE SEQUENCE [LARGE SCALE GENOMIC DNA]</scope>
    <source>
        <strain evidence="1 2">NI907</strain>
    </source>
</reference>
<proteinExistence type="predicted"/>
<dbReference type="RefSeq" id="XP_030982337.1">
    <property type="nucleotide sequence ID" value="XM_031125223.1"/>
</dbReference>
<dbReference type="AlphaFoldDB" id="A0A6P8B564"/>